<dbReference type="GO" id="GO:0003723">
    <property type="term" value="F:RNA binding"/>
    <property type="evidence" value="ECO:0007669"/>
    <property type="project" value="UniProtKB-KW"/>
</dbReference>
<evidence type="ECO:0000256" key="8">
    <source>
        <dbReference type="ARBA" id="ARBA00023274"/>
    </source>
</evidence>
<keyword evidence="7 9" id="KW-0539">Nucleus</keyword>
<dbReference type="SMART" id="SM00651">
    <property type="entry name" value="Sm"/>
    <property type="match status" value="1"/>
</dbReference>
<comment type="subcellular location">
    <subcellularLocation>
        <location evidence="1 9">Nucleus</location>
    </subcellularLocation>
</comment>
<dbReference type="EMBL" id="FM992694">
    <property type="protein sequence ID" value="CAX40778.1"/>
    <property type="molecule type" value="Genomic_DNA"/>
</dbReference>
<dbReference type="PROSITE" id="PS52002">
    <property type="entry name" value="SM"/>
    <property type="match status" value="1"/>
</dbReference>
<keyword evidence="4 9" id="KW-0747">Spliceosome</keyword>
<evidence type="ECO:0000313" key="13">
    <source>
        <dbReference type="EMBL" id="CAX40778.1"/>
    </source>
</evidence>
<evidence type="ECO:0000256" key="9">
    <source>
        <dbReference type="RuleBase" id="RU365049"/>
    </source>
</evidence>
<organism evidence="13 14">
    <name type="scientific">Candida dubliniensis (strain CD36 / ATCC MYA-646 / CBS 7987 / NCPF 3949 / NRRL Y-17841)</name>
    <name type="common">Yeast</name>
    <dbReference type="NCBI Taxonomy" id="573826"/>
    <lineage>
        <taxon>Eukaryota</taxon>
        <taxon>Fungi</taxon>
        <taxon>Dikarya</taxon>
        <taxon>Ascomycota</taxon>
        <taxon>Saccharomycotina</taxon>
        <taxon>Pichiomycetes</taxon>
        <taxon>Debaryomycetaceae</taxon>
        <taxon>Candida/Lodderomyces clade</taxon>
        <taxon>Candida</taxon>
    </lineage>
</organism>
<dbReference type="GO" id="GO:0000956">
    <property type="term" value="P:nuclear-transcribed mRNA catabolic process"/>
    <property type="evidence" value="ECO:0007669"/>
    <property type="project" value="UniProtKB-UniRule"/>
</dbReference>
<dbReference type="PANTHER" id="PTHR23338">
    <property type="entry name" value="SMALL NUCLEAR RIBONUCLEOPROTEIN SM"/>
    <property type="match status" value="1"/>
</dbReference>
<sequence length="148" mass="16996">MLPLYLLTAAKNKPILIELKSGQIYNGYLTNCDSWMNLTLHNVIQIDSLNGTKEGEGEGEGERDNKEKENVFLKLSEIYIRGIHIKYLRIPDDIMKYAKEQNMINMENRNRYQKRRGVGGGVGAGGINDSRRFNNNRQQGHGHNYGRR</sequence>
<dbReference type="GO" id="GO:0005681">
    <property type="term" value="C:spliceosomal complex"/>
    <property type="evidence" value="ECO:0007669"/>
    <property type="project" value="UniProtKB-UniRule"/>
</dbReference>
<feature type="region of interest" description="Disordered" evidence="10">
    <location>
        <begin position="115"/>
        <end position="148"/>
    </location>
</feature>
<protein>
    <recommendedName>
        <fullName evidence="9">LSM complex subunit LSM4</fullName>
    </recommendedName>
</protein>
<dbReference type="AlphaFoldDB" id="B9WKC8"/>
<dbReference type="InterPro" id="IPR001163">
    <property type="entry name" value="Sm_dom_euk/arc"/>
</dbReference>
<evidence type="ECO:0000256" key="7">
    <source>
        <dbReference type="ARBA" id="ARBA00023242"/>
    </source>
</evidence>
<dbReference type="CGD" id="CAL0000159193">
    <property type="gene designation" value="Cd36_72250"/>
</dbReference>
<keyword evidence="5 9" id="KW-0694">RNA-binding</keyword>
<dbReference type="HOGENOM" id="CLU_099537_0_1_1"/>
<comment type="function">
    <text evidence="9">Binds specifically to the 3'-terminal U-tract of U6 snRNA.</text>
</comment>
<dbReference type="InterPro" id="IPR047575">
    <property type="entry name" value="Sm"/>
</dbReference>
<evidence type="ECO:0000256" key="6">
    <source>
        <dbReference type="ARBA" id="ARBA00023187"/>
    </source>
</evidence>
<evidence type="ECO:0000256" key="2">
    <source>
        <dbReference type="ARBA" id="ARBA00006850"/>
    </source>
</evidence>
<dbReference type="KEGG" id="cdu:CD36_72250"/>
<evidence type="ECO:0000256" key="4">
    <source>
        <dbReference type="ARBA" id="ARBA00022728"/>
    </source>
</evidence>
<dbReference type="Proteomes" id="UP000002605">
    <property type="component" value="Chromosome 7"/>
</dbReference>
<evidence type="ECO:0000256" key="3">
    <source>
        <dbReference type="ARBA" id="ARBA00022664"/>
    </source>
</evidence>
<dbReference type="CDD" id="cd01723">
    <property type="entry name" value="LSm4"/>
    <property type="match status" value="1"/>
</dbReference>
<dbReference type="Pfam" id="PF01423">
    <property type="entry name" value="LSM"/>
    <property type="match status" value="1"/>
</dbReference>
<name>B9WKC8_CANDC</name>
<dbReference type="GO" id="GO:0097525">
    <property type="term" value="C:spliceosomal snRNP complex"/>
    <property type="evidence" value="ECO:0007669"/>
    <property type="project" value="UniProtKB-ARBA"/>
</dbReference>
<dbReference type="OrthoDB" id="747253at2759"/>
<comment type="similarity">
    <text evidence="2 9">Belongs to the snRNP Sm proteins family.</text>
</comment>
<evidence type="ECO:0000256" key="5">
    <source>
        <dbReference type="ARBA" id="ARBA00022884"/>
    </source>
</evidence>
<dbReference type="Gene3D" id="2.30.30.100">
    <property type="match status" value="1"/>
</dbReference>
<dbReference type="InterPro" id="IPR034101">
    <property type="entry name" value="Lsm4"/>
</dbReference>
<keyword evidence="3 9" id="KW-0507">mRNA processing</keyword>
<dbReference type="RefSeq" id="XP_002421443.1">
    <property type="nucleotide sequence ID" value="XM_002421398.1"/>
</dbReference>
<evidence type="ECO:0000259" key="11">
    <source>
        <dbReference type="PROSITE" id="PS52002"/>
    </source>
</evidence>
<evidence type="ECO:0000256" key="1">
    <source>
        <dbReference type="ARBA" id="ARBA00004123"/>
    </source>
</evidence>
<accession>B9WKC8</accession>
<dbReference type="InterPro" id="IPR027141">
    <property type="entry name" value="LSm4/Sm_D1/D3"/>
</dbReference>
<dbReference type="GeneID" id="8048992"/>
<evidence type="ECO:0000256" key="10">
    <source>
        <dbReference type="SAM" id="MobiDB-lite"/>
    </source>
</evidence>
<keyword evidence="8 9" id="KW-0687">Ribonucleoprotein</keyword>
<comment type="subunit">
    <text evidence="9">LSm subunits form a heteromer with a doughnut shape.</text>
</comment>
<dbReference type="InterPro" id="IPR010920">
    <property type="entry name" value="LSM_dom_sf"/>
</dbReference>
<dbReference type="SUPFAM" id="SSF50182">
    <property type="entry name" value="Sm-like ribonucleoproteins"/>
    <property type="match status" value="1"/>
</dbReference>
<dbReference type="VEuPathDB" id="FungiDB:CD36_72250"/>
<dbReference type="GO" id="GO:0000398">
    <property type="term" value="P:mRNA splicing, via spliceosome"/>
    <property type="evidence" value="ECO:0007669"/>
    <property type="project" value="InterPro"/>
</dbReference>
<evidence type="ECO:0000313" key="12">
    <source>
        <dbReference type="CGD" id="CAL0000159193"/>
    </source>
</evidence>
<gene>
    <name evidence="9" type="primary">LSM4</name>
    <name evidence="12" type="ordered locus">Cd36_72250</name>
    <name evidence="13" type="ORF">CD36_72250</name>
</gene>
<keyword evidence="14" id="KW-1185">Reference proteome</keyword>
<reference evidence="13 14" key="1">
    <citation type="journal article" date="2009" name="Genome Res.">
        <title>Comparative genomics of the fungal pathogens Candida dubliniensis and Candida albicans.</title>
        <authorList>
            <person name="Jackson A.P."/>
            <person name="Gamble J.A."/>
            <person name="Yeomans T."/>
            <person name="Moran G.P."/>
            <person name="Saunders D."/>
            <person name="Harris D."/>
            <person name="Aslett M."/>
            <person name="Barrell J.F."/>
            <person name="Butler G."/>
            <person name="Citiulo F."/>
            <person name="Coleman D.C."/>
            <person name="de Groot P.W.J."/>
            <person name="Goodwin T.J."/>
            <person name="Quail M.A."/>
            <person name="McQuillan J."/>
            <person name="Munro C.A."/>
            <person name="Pain A."/>
            <person name="Poulter R.T."/>
            <person name="Rajandream M.A."/>
            <person name="Renauld H."/>
            <person name="Spiering M.J."/>
            <person name="Tivey A."/>
            <person name="Gow N.A.R."/>
            <person name="Barrell B."/>
            <person name="Sullivan D.J."/>
            <person name="Berriman M."/>
        </authorList>
    </citation>
    <scope>NUCLEOTIDE SEQUENCE [LARGE SCALE GENOMIC DNA]</scope>
    <source>
        <strain evidence="14">CD36 / ATCC MYA-646 / CBS 7987 / NCPF 3949 / NRRL Y-17841</strain>
    </source>
</reference>
<proteinExistence type="inferred from homology"/>
<dbReference type="eggNOG" id="KOG3293">
    <property type="taxonomic scope" value="Eukaryota"/>
</dbReference>
<feature type="domain" description="Sm" evidence="11">
    <location>
        <begin position="2"/>
        <end position="94"/>
    </location>
</feature>
<evidence type="ECO:0000313" key="14">
    <source>
        <dbReference type="Proteomes" id="UP000002605"/>
    </source>
</evidence>
<keyword evidence="6 9" id="KW-0508">mRNA splicing</keyword>